<feature type="transmembrane region" description="Helical" evidence="6">
    <location>
        <begin position="546"/>
        <end position="567"/>
    </location>
</feature>
<feature type="transmembrane region" description="Helical" evidence="6">
    <location>
        <begin position="824"/>
        <end position="846"/>
    </location>
</feature>
<dbReference type="PANTHER" id="PTHR22950:SF349">
    <property type="entry name" value="AMINO ACID TRANSPORTER TRANSMEMBRANE DOMAIN-CONTAINING PROTEIN"/>
    <property type="match status" value="1"/>
</dbReference>
<evidence type="ECO:0000313" key="12">
    <source>
        <dbReference type="Proteomes" id="UP001152797"/>
    </source>
</evidence>
<comment type="caution">
    <text evidence="9">The sequence shown here is derived from an EMBL/GenBank/DDBJ whole genome shotgun (WGS) entry which is preliminary data.</text>
</comment>
<reference evidence="10" key="2">
    <citation type="submission" date="2024-04" db="EMBL/GenBank/DDBJ databases">
        <authorList>
            <person name="Chen Y."/>
            <person name="Shah S."/>
            <person name="Dougan E. K."/>
            <person name="Thang M."/>
            <person name="Chan C."/>
        </authorList>
    </citation>
    <scope>NUCLEOTIDE SEQUENCE [LARGE SCALE GENOMIC DNA]</scope>
</reference>
<evidence type="ECO:0000256" key="4">
    <source>
        <dbReference type="ARBA" id="ARBA00023136"/>
    </source>
</evidence>
<evidence type="ECO:0000313" key="10">
    <source>
        <dbReference type="EMBL" id="CAL1153600.1"/>
    </source>
</evidence>
<feature type="transmembrane region" description="Helical" evidence="6">
    <location>
        <begin position="490"/>
        <end position="513"/>
    </location>
</feature>
<organism evidence="9">
    <name type="scientific">Cladocopium goreaui</name>
    <dbReference type="NCBI Taxonomy" id="2562237"/>
    <lineage>
        <taxon>Eukaryota</taxon>
        <taxon>Sar</taxon>
        <taxon>Alveolata</taxon>
        <taxon>Dinophyceae</taxon>
        <taxon>Suessiales</taxon>
        <taxon>Symbiodiniaceae</taxon>
        <taxon>Cladocopium</taxon>
    </lineage>
</organism>
<feature type="transmembrane region" description="Helical" evidence="6">
    <location>
        <begin position="678"/>
        <end position="701"/>
    </location>
</feature>
<dbReference type="GO" id="GO:0005774">
    <property type="term" value="C:vacuolar membrane"/>
    <property type="evidence" value="ECO:0007669"/>
    <property type="project" value="TreeGrafter"/>
</dbReference>
<dbReference type="Gene3D" id="3.40.50.150">
    <property type="entry name" value="Vaccinia Virus protein VP39"/>
    <property type="match status" value="1"/>
</dbReference>
<feature type="transmembrane region" description="Helical" evidence="6">
    <location>
        <begin position="790"/>
        <end position="812"/>
    </location>
</feature>
<feature type="transmembrane region" description="Helical" evidence="6">
    <location>
        <begin position="645"/>
        <end position="666"/>
    </location>
</feature>
<feature type="region of interest" description="Disordered" evidence="5">
    <location>
        <begin position="412"/>
        <end position="437"/>
    </location>
</feature>
<dbReference type="InterPro" id="IPR041698">
    <property type="entry name" value="Methyltransf_25"/>
</dbReference>
<evidence type="ECO:0000256" key="5">
    <source>
        <dbReference type="SAM" id="MobiDB-lite"/>
    </source>
</evidence>
<dbReference type="OrthoDB" id="407784at2759"/>
<feature type="transmembrane region" description="Helical" evidence="6">
    <location>
        <begin position="573"/>
        <end position="597"/>
    </location>
</feature>
<keyword evidence="2 6" id="KW-0812">Transmembrane</keyword>
<feature type="domain" description="Methyltransferase" evidence="8">
    <location>
        <begin position="270"/>
        <end position="339"/>
    </location>
</feature>
<feature type="transmembrane region" description="Helical" evidence="6">
    <location>
        <begin position="766"/>
        <end position="784"/>
    </location>
</feature>
<dbReference type="EMBL" id="CAMXCT020002754">
    <property type="protein sequence ID" value="CAL1153600.1"/>
    <property type="molecule type" value="Genomic_DNA"/>
</dbReference>
<dbReference type="EMBL" id="CAMXCT010002754">
    <property type="protein sequence ID" value="CAI4000225.1"/>
    <property type="molecule type" value="Genomic_DNA"/>
</dbReference>
<evidence type="ECO:0000256" key="6">
    <source>
        <dbReference type="SAM" id="Phobius"/>
    </source>
</evidence>
<proteinExistence type="predicted"/>
<evidence type="ECO:0000313" key="9">
    <source>
        <dbReference type="EMBL" id="CAI4000225.1"/>
    </source>
</evidence>
<dbReference type="PANTHER" id="PTHR22950">
    <property type="entry name" value="AMINO ACID TRANSPORTER"/>
    <property type="match status" value="1"/>
</dbReference>
<dbReference type="Pfam" id="PF01490">
    <property type="entry name" value="Aa_trans"/>
    <property type="match status" value="1"/>
</dbReference>
<protein>
    <submittedName>
        <fullName evidence="11">Amino acid transporter AVT1F (AtAvt1F)</fullName>
    </submittedName>
</protein>
<keyword evidence="12" id="KW-1185">Reference proteome</keyword>
<dbReference type="Proteomes" id="UP001152797">
    <property type="component" value="Unassembled WGS sequence"/>
</dbReference>
<evidence type="ECO:0000256" key="2">
    <source>
        <dbReference type="ARBA" id="ARBA00022692"/>
    </source>
</evidence>
<evidence type="ECO:0000256" key="3">
    <source>
        <dbReference type="ARBA" id="ARBA00022989"/>
    </source>
</evidence>
<feature type="transmembrane region" description="Helical" evidence="6">
    <location>
        <begin position="730"/>
        <end position="754"/>
    </location>
</feature>
<dbReference type="GO" id="GO:0015179">
    <property type="term" value="F:L-amino acid transmembrane transporter activity"/>
    <property type="evidence" value="ECO:0007669"/>
    <property type="project" value="TreeGrafter"/>
</dbReference>
<evidence type="ECO:0000256" key="1">
    <source>
        <dbReference type="ARBA" id="ARBA00004141"/>
    </source>
</evidence>
<feature type="domain" description="Amino acid transporter transmembrane" evidence="7">
    <location>
        <begin position="459"/>
        <end position="816"/>
    </location>
</feature>
<gene>
    <name evidence="9" type="ORF">C1SCF055_LOCUS26359</name>
</gene>
<comment type="subcellular location">
    <subcellularLocation>
        <location evidence="1">Membrane</location>
        <topology evidence="1">Multi-pass membrane protein</topology>
    </subcellularLocation>
</comment>
<dbReference type="InterPro" id="IPR013057">
    <property type="entry name" value="AA_transpt_TM"/>
</dbReference>
<keyword evidence="3 6" id="KW-1133">Transmembrane helix</keyword>
<evidence type="ECO:0000313" key="11">
    <source>
        <dbReference type="EMBL" id="CAL4787537.1"/>
    </source>
</evidence>
<dbReference type="Pfam" id="PF13649">
    <property type="entry name" value="Methyltransf_25"/>
    <property type="match status" value="1"/>
</dbReference>
<reference evidence="9" key="1">
    <citation type="submission" date="2022-10" db="EMBL/GenBank/DDBJ databases">
        <authorList>
            <person name="Chen Y."/>
            <person name="Dougan E. K."/>
            <person name="Chan C."/>
            <person name="Rhodes N."/>
            <person name="Thang M."/>
        </authorList>
    </citation>
    <scope>NUCLEOTIDE SEQUENCE</scope>
</reference>
<dbReference type="SUPFAM" id="SSF53335">
    <property type="entry name" value="S-adenosyl-L-methionine-dependent methyltransferases"/>
    <property type="match status" value="1"/>
</dbReference>
<keyword evidence="4 6" id="KW-0472">Membrane</keyword>
<dbReference type="EMBL" id="CAMXCT030002754">
    <property type="protein sequence ID" value="CAL4787537.1"/>
    <property type="molecule type" value="Genomic_DNA"/>
</dbReference>
<evidence type="ECO:0000259" key="8">
    <source>
        <dbReference type="Pfam" id="PF13649"/>
    </source>
</evidence>
<feature type="transmembrane region" description="Helical" evidence="6">
    <location>
        <begin position="604"/>
        <end position="625"/>
    </location>
</feature>
<evidence type="ECO:0000259" key="7">
    <source>
        <dbReference type="Pfam" id="PF01490"/>
    </source>
</evidence>
<accession>A0A9P1CZE6</accession>
<dbReference type="InterPro" id="IPR029063">
    <property type="entry name" value="SAM-dependent_MTases_sf"/>
</dbReference>
<name>A0A9P1CZE6_9DINO</name>
<sequence>MLGWKLAEDGPKAPPFSPAVTALGVSVDVSDLHQGLVLIDNTEKRALELLDTISSVIQFCRMTKKEALRLRGRMQFVSGQIFGRVAKRCLSAVTQHAYDTGDGRLSDVLLTSLERFCGLLQMKAPRTLTKKSTMTWFIFTDASHESGGDSSVAGVGAALVNSLGEKVNFFSERLDDDLLTKINVSKRKTMIFECEFFAFFCAMWLWKENPIMEVVERSASCGGCDYDAIAAQYDSLHKDPESLQEDQAIAGFLREFLGRFGRYLAPGCKVLDLGCGTGLLLELLALQPEDYLGIDPSGKMLEELKRKFPEHETKKKAFGAEDLEDVDVAVSLFGPVSYVDPELVFQLVSSGVNYFLMFYKEGYRPVTYDMCQVDFHPYPFQRYNLPSQDFGSFSVVTNLRTPDGSLAFPRQSLRRAERAKTEPSGVKSKPSGGLSAELESSLDSDVLLKGHGKGIAKGSSLGGTIVTMLNAYMGSGILVLPYAWKQAGWLFVLPFLAVAMMMSFTLWLTGTLLRLVDARANEMNVPMVSCDWGMLGQMAFGRSGQLLFSGCALVDLYGGLVSGLILASNQLQLLFPSLSTAVLSVGCFGVLLILLFVEARHFSSLAVVGLGSMLIILSCLLISGGELVALGEAAEDQVMVNWAGLPPAAGVAIYTFMVHSEAPLVYQLMEDPSKWSQAVLCSTGLAAAFFVALAMLCYSFFGDGTAQSFPMNLGRSPLNLQLLPGELNGAMSALCLISVTLKLLVNVPLLAAPILRPLEECSRPGCWMKVLFSLVTACLCLFLHDDAAFVIELVGIVPQNFICIVLPCAALLKLKGDLGGFRSCILWLLIVSFAIYGLGATVAVVFENVLLVAAQCPEIPPTDAVPPPALCLPCRVPEEPYQGEATFAKCAANNTVEGFLLDPDWTPPNCSFSECPYPQTLPEGYVRDAAGTVYCAPGYEGTPTRRCSLVGPQCSLQSEVEGCRRLESCELLEDQECPRLDYQKCAELSPGQSCRVNCLAPFEGPGLEVLCPADNTEPNREPLRLSEPNCSLPCPVPEPIPYGYTNRSGEWRCEEGYSGEAKLICVYDGLPFCQRRVELRGLPGGNGAGLCYRLMPCADLQLPPEADECELNLTDCQGVAPGGRCQVSCLTPFVDGGVPQFARCPAENMNPYLEPIYSQLPRCLLSCPDPPMLPEGYKQEITFSGLSVFRCDDGWVGQVNRSCIHFPNCSFQVRFEGCKRKVPCLPLEVNEEDSCRMDVSACTAVVPGESCRIFCREPYEGLEGTAHCPEDNVDPMRPLLPQMPQCRASCDDLPVGYMRTSEGWRCAEGFGGVASVTRADCGAPLEMRGCSVLQPCAVPQALRLVRLVVDDGTNWDFKFFVHEESVSHFSAVDVSPEFFRSPASASLASLAVSSNASQSLSTWSWDCDSLRWQRLWASTAAALGLAENDNDESLLATLRWTQRQEEPWCPVAVAASRLAHCILTFQRDWHGDILKLKARPIHMLQIPMQQDLQLIFQPQVLLPKDSKGLQWHLLLFDAMAKLSSLLCPVAEESGTALDYDFYCQQRPWAFGCAERLPSCNSTAKWRKSPSELRQCRQRGTTSNILQCLRSGMPHPKRFLDLLVPPQIAWWQAVSDTLRGRTGHVGRRRPQPSPCGAAMAREYLAAALCPLDAVAAPRDGYADYTVVFPGHLEAMTLAATARELPGCGVEMELHLQVGELQLQAPTVLEPCEGVACREQCATWEASNYLRFSCGAGGMSWMAATGSGHATEPALHTVLRCRLPWRVLPKWLGGRAADPNLFLELRELDGVFSKPIQLKVCPYQRPKTRQNIAFCVRPVFGAVKISQLLDDWLTYHRMMGLEHVFLYDLDGSLEPLLLKGAPAALHQNGRLTYISNFSHRMGVRVHGLNQDFWRRDLSNICLETQQVNHCLALARSAGFEWFVFLRGLDKFLHSDADRSPGMVRRVLHEAHQQQIPYFQVLRRHCGARDPEAMRNAAGISAEVGLPVPVFSQYQRCEPIQLSIDDPLRDDSWVPIMKAAEVDLLMTNMAVDFNKSGFSMPFLPIRRLRAQHFVRAFEVDGRSATERAYAPSLTDAARFTELDLEMDWAVAELRKLAQLGGQTWEN</sequence>